<comment type="caution">
    <text evidence="2">The sequence shown here is derived from an EMBL/GenBank/DDBJ whole genome shotgun (WGS) entry which is preliminary data.</text>
</comment>
<name>A0A7W7YBW5_9BACT</name>
<reference evidence="2 3" key="1">
    <citation type="submission" date="2020-08" db="EMBL/GenBank/DDBJ databases">
        <title>Genomic Encyclopedia of Type Strains, Phase IV (KMG-IV): sequencing the most valuable type-strain genomes for metagenomic binning, comparative biology and taxonomic classification.</title>
        <authorList>
            <person name="Goeker M."/>
        </authorList>
    </citation>
    <scope>NUCLEOTIDE SEQUENCE [LARGE SCALE GENOMIC DNA]</scope>
    <source>
        <strain evidence="2 3">DSM 12252</strain>
    </source>
</reference>
<keyword evidence="1" id="KW-1133">Transmembrane helix</keyword>
<organism evidence="2 3">
    <name type="scientific">Prosthecobacter vanneervenii</name>
    <dbReference type="NCBI Taxonomy" id="48466"/>
    <lineage>
        <taxon>Bacteria</taxon>
        <taxon>Pseudomonadati</taxon>
        <taxon>Verrucomicrobiota</taxon>
        <taxon>Verrucomicrobiia</taxon>
        <taxon>Verrucomicrobiales</taxon>
        <taxon>Verrucomicrobiaceae</taxon>
        <taxon>Prosthecobacter</taxon>
    </lineage>
</organism>
<keyword evidence="1" id="KW-0472">Membrane</keyword>
<evidence type="ECO:0000313" key="3">
    <source>
        <dbReference type="Proteomes" id="UP000590740"/>
    </source>
</evidence>
<gene>
    <name evidence="2" type="ORF">HNQ65_002909</name>
</gene>
<protein>
    <submittedName>
        <fullName evidence="2">Uncharacterized protein (TIGR02600 family)</fullName>
    </submittedName>
</protein>
<evidence type="ECO:0000256" key="1">
    <source>
        <dbReference type="SAM" id="Phobius"/>
    </source>
</evidence>
<dbReference type="NCBIfam" id="TIGR02600">
    <property type="entry name" value="Verru_Chthon_A"/>
    <property type="match status" value="1"/>
</dbReference>
<keyword evidence="1" id="KW-0812">Transmembrane</keyword>
<sequence>MNASQHIRRTDRRRKAIALVLVITVVALMSILMVAIFSVTRMEYKSTQAFVYSKSAKQLGDIATAIVQAQIANGQNPDNYNQRVTAKMYTHATQPGMVRTYDSSGNFYAAYKLYSSANMKVTGDESGLYTDQHVPPSAWNTMPARYVDLNEPVVRPGLANGTYAVYFPILDPRAAWNYGVGGQSAGAVVGSTQVEGFSYTKAAPSVGTGGGQDYSSTIVTPADASNPDNLRLPMPVEWMYVLEDGTLGVLDNSNNFVSSSQATTASASNPIVGRIAFWTDDESCKVNINTASEPTFLTSPFFFHERDSKWAHFPPVTGEYQRYPGHPATVALSSVLAPNYSFDPLLPKQDGFSSFMDLVRLKEKFYSIAPKISGGGSEAGTRPFAQDDFSGQNGERSSAVAVDLTTNAKARLYATVDELLFQDGYVASKGRVQQLTDSGTDQLPNGNYLLSHDVIERSRFFLTAQSRSPEFSIHGLPRVCIWPVADENQKKDKWRTTFDNMIAYCATIQRKSSTTDTYKKSYIFRRADSRSGSNDLNINRNSQLLDYLVDQMSLLSWPNTAFNASSSFDNFASKYGNDNVNQLAIQFFDYIRSTNLYDGITARNNNAWNAAGSSVVDLYNYRDNNFSDCYTFTSQRISPQPTSTVVSGDNASSNQQAVSSTGILPGHGQVSPAVWKKGGRSYKGFGRMITISEIGFQFICTADGQIDGGSLNHAIWNKANPTYGLGGGTALRYGVNPGDGVETTNVAYPGLTLTTNNAPANAYYYSNFPPLTQLASVTAAQTIYGTETTPRGTTKHPSKHPGFYPQFWNMTLPDGVWLDSDSKRVQVMLLLEAFCPSLGYTGIYPEYTIVLDGSTISNMKIHSYRDGEVSLFNTTGDIPIKSYTNIYSQGRSADILGGHSGPSNISGGRHTRGISGSGGLVLMPKDVNYDVNNTSGHNALQNYAFCSDFVTVDRRLPMRVTFPTGDIKVSIYDTHNWETASPVQVMYVNFSSLGSSVPVPNLAESKPYTESVDSFGRIVYTRTLVGPHYWVANYEGCIGRMTGLPNPQFDGRNSFWLQGPAPAPSAISSDAPGARNAQAIRGRLDTTASLINETRTGVSPQAVTVIAPNGVNQPTDVVRSIVPAMGDYRTLAARNEVPSSWWMPHPLSVDPSLFQVHSFTNSMANAEPGVKLAQANADNSVDPQAYNSFYDNSYQLIGGARFNTNALGNTYNGVHPRQADLPPSRDFATAANAFGDFDTGLSNAREGPYINKPDEGNFYAGNETLNNQTKFFRSAYFFNTWHNADDWRSGIYMTPNRMIASPVMFGSLPTGVWGNPSGLPTASSASNDYAPWQTLLFRPHAQINGLSPVSQSSHPGMQDPSDHYLLDMFFMPVVEPYAISEPLSIAGRINMNYQIMPFINIRRATGMHAVMKGEFMTAIPNEDIVPSKEYYPLGGGSTAAWDQRYWNDAGDNKFWHRQLDVAATLRQFDLKFLHQSGGQKSYAGLFRSASQICDMHLIPQTKNGGNNITNPTGVLNATSQNQINEIMNSFWSYNRPTGDNVRERPYSNLYARLTTRSNTFRVHVRTQVLKKARSTDATTFVPGTDQVLSEYRGSVLLERYIDPNDPNLVIPDYAEGAVNQAPLDSFYRFHALETKRFNP</sequence>
<proteinExistence type="predicted"/>
<accession>A0A7W7YBW5</accession>
<dbReference type="RefSeq" id="WP_184340236.1">
    <property type="nucleotide sequence ID" value="NZ_JACHIG010000005.1"/>
</dbReference>
<feature type="transmembrane region" description="Helical" evidence="1">
    <location>
        <begin position="16"/>
        <end position="39"/>
    </location>
</feature>
<evidence type="ECO:0000313" key="2">
    <source>
        <dbReference type="EMBL" id="MBB5033326.1"/>
    </source>
</evidence>
<keyword evidence="3" id="KW-1185">Reference proteome</keyword>
<dbReference type="EMBL" id="JACHIG010000005">
    <property type="protein sequence ID" value="MBB5033326.1"/>
    <property type="molecule type" value="Genomic_DNA"/>
</dbReference>
<dbReference type="InterPro" id="IPR019840">
    <property type="entry name" value="Verru/Chthon_A"/>
</dbReference>
<dbReference type="Proteomes" id="UP000590740">
    <property type="component" value="Unassembled WGS sequence"/>
</dbReference>